<dbReference type="AlphaFoldDB" id="A0A4C1XK47"/>
<sequence length="217" mass="23243">MTRPRLGLGRSISAPAPKLLACAGFRAGGRRGRSGRMKVSLRFDKAEVAAVGSLTHNAFCPPNVRVLLPGRHPLSLIAWELLIVTESDTRVEKTDTKMNISEMKIKAKEKPLRRLECRKSGAGVGIGVMAARSMTSMIEIKMNCVYMFEHVIQKSAVLTAVGSPINDGSRSVPPSRLAAQVDGRSGGSCYPSEQSRAEYVAPSASIAPAAPSQSRLI</sequence>
<reference evidence="2 3" key="1">
    <citation type="journal article" date="2019" name="Commun. Biol.">
        <title>The bagworm genome reveals a unique fibroin gene that provides high tensile strength.</title>
        <authorList>
            <person name="Kono N."/>
            <person name="Nakamura H."/>
            <person name="Ohtoshi R."/>
            <person name="Tomita M."/>
            <person name="Numata K."/>
            <person name="Arakawa K."/>
        </authorList>
    </citation>
    <scope>NUCLEOTIDE SEQUENCE [LARGE SCALE GENOMIC DNA]</scope>
</reference>
<protein>
    <submittedName>
        <fullName evidence="2">Uncharacterized protein</fullName>
    </submittedName>
</protein>
<evidence type="ECO:0000256" key="1">
    <source>
        <dbReference type="SAM" id="MobiDB-lite"/>
    </source>
</evidence>
<organism evidence="2 3">
    <name type="scientific">Eumeta variegata</name>
    <name type="common">Bagworm moth</name>
    <name type="synonym">Eumeta japonica</name>
    <dbReference type="NCBI Taxonomy" id="151549"/>
    <lineage>
        <taxon>Eukaryota</taxon>
        <taxon>Metazoa</taxon>
        <taxon>Ecdysozoa</taxon>
        <taxon>Arthropoda</taxon>
        <taxon>Hexapoda</taxon>
        <taxon>Insecta</taxon>
        <taxon>Pterygota</taxon>
        <taxon>Neoptera</taxon>
        <taxon>Endopterygota</taxon>
        <taxon>Lepidoptera</taxon>
        <taxon>Glossata</taxon>
        <taxon>Ditrysia</taxon>
        <taxon>Tineoidea</taxon>
        <taxon>Psychidae</taxon>
        <taxon>Oiketicinae</taxon>
        <taxon>Eumeta</taxon>
    </lineage>
</organism>
<accession>A0A4C1XK47</accession>
<keyword evidence="3" id="KW-1185">Reference proteome</keyword>
<proteinExistence type="predicted"/>
<name>A0A4C1XK47_EUMVA</name>
<evidence type="ECO:0000313" key="3">
    <source>
        <dbReference type="Proteomes" id="UP000299102"/>
    </source>
</evidence>
<evidence type="ECO:0000313" key="2">
    <source>
        <dbReference type="EMBL" id="GBP64306.1"/>
    </source>
</evidence>
<dbReference type="Proteomes" id="UP000299102">
    <property type="component" value="Unassembled WGS sequence"/>
</dbReference>
<feature type="region of interest" description="Disordered" evidence="1">
    <location>
        <begin position="164"/>
        <end position="194"/>
    </location>
</feature>
<dbReference type="EMBL" id="BGZK01000894">
    <property type="protein sequence ID" value="GBP64306.1"/>
    <property type="molecule type" value="Genomic_DNA"/>
</dbReference>
<gene>
    <name evidence="2" type="ORF">EVAR_88258_1</name>
</gene>
<comment type="caution">
    <text evidence="2">The sequence shown here is derived from an EMBL/GenBank/DDBJ whole genome shotgun (WGS) entry which is preliminary data.</text>
</comment>